<dbReference type="PROSITE" id="PS50056">
    <property type="entry name" value="TYR_PHOSPHATASE_2"/>
    <property type="match status" value="1"/>
</dbReference>
<dbReference type="GO" id="GO:0004721">
    <property type="term" value="F:phosphoprotein phosphatase activity"/>
    <property type="evidence" value="ECO:0007669"/>
    <property type="project" value="InterPro"/>
</dbReference>
<dbReference type="Gene3D" id="3.90.190.10">
    <property type="entry name" value="Protein tyrosine phosphatase superfamily"/>
    <property type="match status" value="1"/>
</dbReference>
<evidence type="ECO:0000256" key="1">
    <source>
        <dbReference type="ARBA" id="ARBA00009580"/>
    </source>
</evidence>
<dbReference type="PANTHER" id="PTHR31126:SF1">
    <property type="entry name" value="TYROSINE SPECIFIC PROTEIN PHOSPHATASES DOMAIN-CONTAINING PROTEIN"/>
    <property type="match status" value="1"/>
</dbReference>
<sequence length="337" mass="37756">MLISDAVHIWRVPEGDYHVEWQTSSKDTEVSVEALAEGGPVSTEYRAPEGEHAAYRATVSGLPLGRRHFFRLRDQHGNEVLAAERRLGLQGSPNFRDFGGYRNTEGQQVKWGYLFRSGHLAKLSDEDIALLASLELDLVFDFRQQSEQLSEPSRLPSERPPLICSLPIAPGNNSGFLQSIDGVVPSSEAMFEFMVTVNRELALEEAGVYRRMFEEILAQDSARYLVHCAAGKDRTGFASALMLLALGVPESLVLRDYLLSARFFKPEVELEKVRAKYRLSDSDREAIMPMLQVDEAYLRAALEGIHSNFPSIEAYLSEMVGLGRSEIAELRGRYLQA</sequence>
<keyword evidence="4" id="KW-1185">Reference proteome</keyword>
<comment type="caution">
    <text evidence="3">The sequence shown here is derived from an EMBL/GenBank/DDBJ whole genome shotgun (WGS) entry which is preliminary data.</text>
</comment>
<dbReference type="PROSITE" id="PS00383">
    <property type="entry name" value="TYR_PHOSPHATASE_1"/>
    <property type="match status" value="1"/>
</dbReference>
<name>A0A7W2TWH9_9GAMM</name>
<evidence type="ECO:0000313" key="3">
    <source>
        <dbReference type="EMBL" id="MBA6413247.1"/>
    </source>
</evidence>
<accession>A0A7W2TWH9</accession>
<dbReference type="InterPro" id="IPR016130">
    <property type="entry name" value="Tyr_Pase_AS"/>
</dbReference>
<dbReference type="PANTHER" id="PTHR31126">
    <property type="entry name" value="TYROSINE-PROTEIN PHOSPHATASE"/>
    <property type="match status" value="1"/>
</dbReference>
<dbReference type="SUPFAM" id="SSF52799">
    <property type="entry name" value="(Phosphotyrosine protein) phosphatases II"/>
    <property type="match status" value="1"/>
</dbReference>
<reference evidence="3 4" key="1">
    <citation type="submission" date="2020-07" db="EMBL/GenBank/DDBJ databases">
        <title>Halieaceae bacterium, F7430, whole genome shotgun sequencing project.</title>
        <authorList>
            <person name="Jiang S."/>
            <person name="Liu Z.W."/>
            <person name="Du Z.J."/>
        </authorList>
    </citation>
    <scope>NUCLEOTIDE SEQUENCE [LARGE SCALE GENOMIC DNA]</scope>
    <source>
        <strain evidence="3 4">F7430</strain>
    </source>
</reference>
<dbReference type="InterPro" id="IPR029021">
    <property type="entry name" value="Prot-tyrosine_phosphatase-like"/>
</dbReference>
<evidence type="ECO:0000259" key="2">
    <source>
        <dbReference type="PROSITE" id="PS50056"/>
    </source>
</evidence>
<dbReference type="InterPro" id="IPR026893">
    <property type="entry name" value="Tyr/Ser_Pase_IphP-type"/>
</dbReference>
<dbReference type="AlphaFoldDB" id="A0A7W2TWH9"/>
<organism evidence="3 4">
    <name type="scientific">Sediminihaliea albiluteola</name>
    <dbReference type="NCBI Taxonomy" id="2758564"/>
    <lineage>
        <taxon>Bacteria</taxon>
        <taxon>Pseudomonadati</taxon>
        <taxon>Pseudomonadota</taxon>
        <taxon>Gammaproteobacteria</taxon>
        <taxon>Cellvibrionales</taxon>
        <taxon>Halieaceae</taxon>
        <taxon>Sediminihaliea</taxon>
    </lineage>
</organism>
<comment type="similarity">
    <text evidence="1">Belongs to the protein-tyrosine phosphatase family.</text>
</comment>
<dbReference type="InterPro" id="IPR000387">
    <property type="entry name" value="Tyr_Pase_dom"/>
</dbReference>
<proteinExistence type="inferred from homology"/>
<dbReference type="RefSeq" id="WP_182172126.1">
    <property type="nucleotide sequence ID" value="NZ_JACFXU010000014.1"/>
</dbReference>
<gene>
    <name evidence="3" type="ORF">H2508_09015</name>
</gene>
<dbReference type="Proteomes" id="UP000539350">
    <property type="component" value="Unassembled WGS sequence"/>
</dbReference>
<feature type="domain" description="Tyrosine specific protein phosphatases" evidence="2">
    <location>
        <begin position="203"/>
        <end position="266"/>
    </location>
</feature>
<dbReference type="Pfam" id="PF13350">
    <property type="entry name" value="Y_phosphatase3"/>
    <property type="match status" value="1"/>
</dbReference>
<dbReference type="EMBL" id="JACFXU010000014">
    <property type="protein sequence ID" value="MBA6413247.1"/>
    <property type="molecule type" value="Genomic_DNA"/>
</dbReference>
<evidence type="ECO:0000313" key="4">
    <source>
        <dbReference type="Proteomes" id="UP000539350"/>
    </source>
</evidence>
<protein>
    <submittedName>
        <fullName evidence="3">Tyrosine-protein phosphatase</fullName>
    </submittedName>
</protein>